<dbReference type="NCBIfam" id="TIGR01614">
    <property type="entry name" value="PME_inhib"/>
    <property type="match status" value="1"/>
</dbReference>
<dbReference type="SMART" id="SM00856">
    <property type="entry name" value="PMEI"/>
    <property type="match status" value="1"/>
</dbReference>
<dbReference type="Proteomes" id="UP001443914">
    <property type="component" value="Unassembled WGS sequence"/>
</dbReference>
<dbReference type="SUPFAM" id="SSF101148">
    <property type="entry name" value="Plant invertase/pectin methylesterase inhibitor"/>
    <property type="match status" value="1"/>
</dbReference>
<evidence type="ECO:0000256" key="1">
    <source>
        <dbReference type="ARBA" id="ARBA00022729"/>
    </source>
</evidence>
<dbReference type="PANTHER" id="PTHR31080">
    <property type="entry name" value="PECTINESTERASE INHIBITOR-LIKE"/>
    <property type="match status" value="1"/>
</dbReference>
<dbReference type="InterPro" id="IPR006501">
    <property type="entry name" value="Pectinesterase_inhib_dom"/>
</dbReference>
<evidence type="ECO:0000313" key="5">
    <source>
        <dbReference type="Proteomes" id="UP001443914"/>
    </source>
</evidence>
<dbReference type="EMBL" id="JBDFQZ010000004">
    <property type="protein sequence ID" value="KAK9733735.1"/>
    <property type="molecule type" value="Genomic_DNA"/>
</dbReference>
<proteinExistence type="predicted"/>
<dbReference type="InterPro" id="IPR035513">
    <property type="entry name" value="Invertase/methylesterase_inhib"/>
</dbReference>
<accession>A0AAW1LIS8</accession>
<sequence length="192" mass="21453">MKGILLATIFITLSFALAVAEQEKPKAESINIDEVCKNTTSKDVCVSTLKSLGADQDQQKLSKFAQKVIRHAQSEFGHTSTKAREKMREDDLDMKIKKALSHCVKMYLDIADELRGLYLSAKSKKFSSEGTDFMQMAQAFPRHCEHGLTKVGTSGEKLNLYKNYKDLEDLASIVDAVILYANNAKKDIKGKQ</sequence>
<comment type="caution">
    <text evidence="4">The sequence shown here is derived from an EMBL/GenBank/DDBJ whole genome shotgun (WGS) entry which is preliminary data.</text>
</comment>
<keyword evidence="1 2" id="KW-0732">Signal</keyword>
<gene>
    <name evidence="4" type="ORF">RND81_04G088400</name>
</gene>
<keyword evidence="5" id="KW-1185">Reference proteome</keyword>
<feature type="signal peptide" evidence="2">
    <location>
        <begin position="1"/>
        <end position="20"/>
    </location>
</feature>
<feature type="chain" id="PRO_5043441419" description="Pectinesterase inhibitor domain-containing protein" evidence="2">
    <location>
        <begin position="21"/>
        <end position="192"/>
    </location>
</feature>
<dbReference type="AlphaFoldDB" id="A0AAW1LIS8"/>
<dbReference type="PANTHER" id="PTHR31080:SF296">
    <property type="entry name" value="OS05G0360900 PROTEIN"/>
    <property type="match status" value="1"/>
</dbReference>
<evidence type="ECO:0000256" key="2">
    <source>
        <dbReference type="SAM" id="SignalP"/>
    </source>
</evidence>
<evidence type="ECO:0000259" key="3">
    <source>
        <dbReference type="SMART" id="SM00856"/>
    </source>
</evidence>
<dbReference type="InterPro" id="IPR051955">
    <property type="entry name" value="PME_Inhibitor"/>
</dbReference>
<dbReference type="GO" id="GO:0004857">
    <property type="term" value="F:enzyme inhibitor activity"/>
    <property type="evidence" value="ECO:0007669"/>
    <property type="project" value="InterPro"/>
</dbReference>
<feature type="domain" description="Pectinesterase inhibitor" evidence="3">
    <location>
        <begin position="27"/>
        <end position="177"/>
    </location>
</feature>
<reference evidence="4" key="1">
    <citation type="submission" date="2024-03" db="EMBL/GenBank/DDBJ databases">
        <title>WGS assembly of Saponaria officinalis var. Norfolk2.</title>
        <authorList>
            <person name="Jenkins J."/>
            <person name="Shu S."/>
            <person name="Grimwood J."/>
            <person name="Barry K."/>
            <person name="Goodstein D."/>
            <person name="Schmutz J."/>
            <person name="Leebens-Mack J."/>
            <person name="Osbourn A."/>
        </authorList>
    </citation>
    <scope>NUCLEOTIDE SEQUENCE [LARGE SCALE GENOMIC DNA]</scope>
    <source>
        <strain evidence="4">JIC</strain>
    </source>
</reference>
<name>A0AAW1LIS8_SAPOF</name>
<protein>
    <recommendedName>
        <fullName evidence="3">Pectinesterase inhibitor domain-containing protein</fullName>
    </recommendedName>
</protein>
<organism evidence="4 5">
    <name type="scientific">Saponaria officinalis</name>
    <name type="common">Common soapwort</name>
    <name type="synonym">Lychnis saponaria</name>
    <dbReference type="NCBI Taxonomy" id="3572"/>
    <lineage>
        <taxon>Eukaryota</taxon>
        <taxon>Viridiplantae</taxon>
        <taxon>Streptophyta</taxon>
        <taxon>Embryophyta</taxon>
        <taxon>Tracheophyta</taxon>
        <taxon>Spermatophyta</taxon>
        <taxon>Magnoliopsida</taxon>
        <taxon>eudicotyledons</taxon>
        <taxon>Gunneridae</taxon>
        <taxon>Pentapetalae</taxon>
        <taxon>Caryophyllales</taxon>
        <taxon>Caryophyllaceae</taxon>
        <taxon>Caryophylleae</taxon>
        <taxon>Saponaria</taxon>
    </lineage>
</organism>
<evidence type="ECO:0000313" key="4">
    <source>
        <dbReference type="EMBL" id="KAK9733735.1"/>
    </source>
</evidence>
<dbReference type="Gene3D" id="1.20.140.40">
    <property type="entry name" value="Invertase/pectin methylesterase inhibitor family protein"/>
    <property type="match status" value="1"/>
</dbReference>
<dbReference type="Pfam" id="PF04043">
    <property type="entry name" value="PMEI"/>
    <property type="match status" value="1"/>
</dbReference>